<reference evidence="3" key="1">
    <citation type="submission" date="2017-02" db="EMBL/GenBank/DDBJ databases">
        <authorList>
            <person name="Varghese N."/>
            <person name="Submissions S."/>
        </authorList>
    </citation>
    <scope>NUCLEOTIDE SEQUENCE [LARGE SCALE GENOMIC DNA]</scope>
    <source>
        <strain evidence="3">ATCC 25662</strain>
    </source>
</reference>
<dbReference type="Gene3D" id="3.20.20.140">
    <property type="entry name" value="Metal-dependent hydrolases"/>
    <property type="match status" value="1"/>
</dbReference>
<dbReference type="Proteomes" id="UP000243297">
    <property type="component" value="Unassembled WGS sequence"/>
</dbReference>
<dbReference type="GO" id="GO:0016787">
    <property type="term" value="F:hydrolase activity"/>
    <property type="evidence" value="ECO:0007669"/>
    <property type="project" value="UniProtKB-KW"/>
</dbReference>
<organism evidence="2 3">
    <name type="scientific">Anaerorhabdus furcosa</name>
    <dbReference type="NCBI Taxonomy" id="118967"/>
    <lineage>
        <taxon>Bacteria</taxon>
        <taxon>Bacillati</taxon>
        <taxon>Bacillota</taxon>
        <taxon>Erysipelotrichia</taxon>
        <taxon>Erysipelotrichales</taxon>
        <taxon>Erysipelotrichaceae</taxon>
        <taxon>Anaerorhabdus</taxon>
    </lineage>
</organism>
<dbReference type="AlphaFoldDB" id="A0A1T4PWJ8"/>
<evidence type="ECO:0000313" key="2">
    <source>
        <dbReference type="EMBL" id="SJZ95940.1"/>
    </source>
</evidence>
<keyword evidence="2" id="KW-0378">Hydrolase</keyword>
<dbReference type="SUPFAM" id="SSF51556">
    <property type="entry name" value="Metallo-dependent hydrolases"/>
    <property type="match status" value="1"/>
</dbReference>
<name>A0A1T4PWJ8_9FIRM</name>
<evidence type="ECO:0000313" key="3">
    <source>
        <dbReference type="Proteomes" id="UP000243297"/>
    </source>
</evidence>
<gene>
    <name evidence="2" type="ORF">SAMN02745191_2219</name>
</gene>
<dbReference type="InterPro" id="IPR032466">
    <property type="entry name" value="Metal_Hydrolase"/>
</dbReference>
<keyword evidence="3" id="KW-1185">Reference proteome</keyword>
<accession>A0A1T4PWJ8</accession>
<dbReference type="RefSeq" id="WP_078712610.1">
    <property type="nucleotide sequence ID" value="NZ_FUWY01000007.1"/>
</dbReference>
<proteinExistence type="predicted"/>
<feature type="domain" description="Amidohydrolase-related" evidence="1">
    <location>
        <begin position="30"/>
        <end position="334"/>
    </location>
</feature>
<dbReference type="InterPro" id="IPR006680">
    <property type="entry name" value="Amidohydro-rel"/>
</dbReference>
<dbReference type="Pfam" id="PF04909">
    <property type="entry name" value="Amidohydro_2"/>
    <property type="match status" value="1"/>
</dbReference>
<sequence>MKELLLKDYKPELECVRKLTEIKKARFPVIDIHTHLGKLGLGEEYQSKYDLKKYLDKLVKLNVKHIVNMDGLYQDDFDKMMKFTTNYNHYITTFMSIDFSNFGSKTFEEETTDHILACYHRGSRGIRLEHQISFTYKDKKGNYLRLDDERLKFIYKLARKFDIPVYIRVGDSKAYFKAINENNEQIETLINNPKQSHYNNGSPSFEELLEMQENVIKGNKQTKFIVGHFGSYVENLSYVAKQLDACSNMFIDMAGCVAELGRVPYAARKFFIKYQNRILFGTDSTPLNDQDFITSVRFLETFDECFEHHRQGRWYIYGIELPNRVLKKVYYQNACLLLKIPNELLYINDIIIKDLKSNEE</sequence>
<protein>
    <submittedName>
        <fullName evidence="2">Amidohydrolase</fullName>
    </submittedName>
</protein>
<dbReference type="EMBL" id="FUWY01000007">
    <property type="protein sequence ID" value="SJZ95940.1"/>
    <property type="molecule type" value="Genomic_DNA"/>
</dbReference>
<dbReference type="OrthoDB" id="644687at2"/>
<dbReference type="STRING" id="118967.SAMN02745191_2219"/>
<evidence type="ECO:0000259" key="1">
    <source>
        <dbReference type="Pfam" id="PF04909"/>
    </source>
</evidence>